<dbReference type="PROSITE" id="PS50041">
    <property type="entry name" value="C_TYPE_LECTIN_2"/>
    <property type="match status" value="1"/>
</dbReference>
<dbReference type="Pfam" id="PF00059">
    <property type="entry name" value="Lectin_C"/>
    <property type="match status" value="1"/>
</dbReference>
<protein>
    <submittedName>
        <fullName evidence="4">Lectin C-type domain containing protein</fullName>
    </submittedName>
</protein>
<dbReference type="InterPro" id="IPR050828">
    <property type="entry name" value="C-type_lectin/matrix_domain"/>
</dbReference>
<evidence type="ECO:0000256" key="1">
    <source>
        <dbReference type="SAM" id="Coils"/>
    </source>
</evidence>
<proteinExistence type="predicted"/>
<sequence length="222" mass="25513">MGWRLLIFIILLDIMGGSCRPNSFREMVSRQINELKAEVNDINSALKNHRRRSCPAAYIRYKRSCFRFVMDEKHKAYWASADQYCLSEGGHLVTVDSKRKYKFIKKYLLKNFKAYFSSGGGALLYTGLIYTDRDAKLPIDLSGPTAEDADAFRWTATGREPERNRSSWNNFPRNNQGPGVFLSCVMLEFDPKSSAGVILWRAHTCSSEKHSFICEVRLPHRP</sequence>
<dbReference type="InterPro" id="IPR016187">
    <property type="entry name" value="CTDL_fold"/>
</dbReference>
<dbReference type="EMBL" id="BMAT01005282">
    <property type="protein sequence ID" value="GFR90428.1"/>
    <property type="molecule type" value="Genomic_DNA"/>
</dbReference>
<organism evidence="4 5">
    <name type="scientific">Elysia marginata</name>
    <dbReference type="NCBI Taxonomy" id="1093978"/>
    <lineage>
        <taxon>Eukaryota</taxon>
        <taxon>Metazoa</taxon>
        <taxon>Spiralia</taxon>
        <taxon>Lophotrochozoa</taxon>
        <taxon>Mollusca</taxon>
        <taxon>Gastropoda</taxon>
        <taxon>Heterobranchia</taxon>
        <taxon>Euthyneura</taxon>
        <taxon>Panpulmonata</taxon>
        <taxon>Sacoglossa</taxon>
        <taxon>Placobranchoidea</taxon>
        <taxon>Plakobranchidae</taxon>
        <taxon>Elysia</taxon>
    </lineage>
</organism>
<feature type="signal peptide" evidence="2">
    <location>
        <begin position="1"/>
        <end position="19"/>
    </location>
</feature>
<feature type="coiled-coil region" evidence="1">
    <location>
        <begin position="25"/>
        <end position="52"/>
    </location>
</feature>
<evidence type="ECO:0000313" key="5">
    <source>
        <dbReference type="Proteomes" id="UP000762676"/>
    </source>
</evidence>
<gene>
    <name evidence="4" type="ORF">ElyMa_002567700</name>
</gene>
<evidence type="ECO:0000259" key="3">
    <source>
        <dbReference type="PROSITE" id="PS50041"/>
    </source>
</evidence>
<keyword evidence="5" id="KW-1185">Reference proteome</keyword>
<dbReference type="PANTHER" id="PTHR45710:SF26">
    <property type="entry name" value="RH26557P"/>
    <property type="match status" value="1"/>
</dbReference>
<feature type="chain" id="PRO_5043932444" evidence="2">
    <location>
        <begin position="20"/>
        <end position="222"/>
    </location>
</feature>
<dbReference type="InterPro" id="IPR016186">
    <property type="entry name" value="C-type_lectin-like/link_sf"/>
</dbReference>
<dbReference type="InterPro" id="IPR001304">
    <property type="entry name" value="C-type_lectin-like"/>
</dbReference>
<dbReference type="AlphaFoldDB" id="A0AAV4GX04"/>
<comment type="caution">
    <text evidence="4">The sequence shown here is derived from an EMBL/GenBank/DDBJ whole genome shotgun (WGS) entry which is preliminary data.</text>
</comment>
<dbReference type="Proteomes" id="UP000762676">
    <property type="component" value="Unassembled WGS sequence"/>
</dbReference>
<keyword evidence="1" id="KW-0175">Coiled coil</keyword>
<dbReference type="CDD" id="cd00037">
    <property type="entry name" value="CLECT"/>
    <property type="match status" value="1"/>
</dbReference>
<name>A0AAV4GX04_9GAST</name>
<dbReference type="SUPFAM" id="SSF56436">
    <property type="entry name" value="C-type lectin-like"/>
    <property type="match status" value="1"/>
</dbReference>
<dbReference type="SMART" id="SM00034">
    <property type="entry name" value="CLECT"/>
    <property type="match status" value="1"/>
</dbReference>
<accession>A0AAV4GX04</accession>
<evidence type="ECO:0000313" key="4">
    <source>
        <dbReference type="EMBL" id="GFR90428.1"/>
    </source>
</evidence>
<reference evidence="4 5" key="1">
    <citation type="journal article" date="2021" name="Elife">
        <title>Chloroplast acquisition without the gene transfer in kleptoplastic sea slugs, Plakobranchus ocellatus.</title>
        <authorList>
            <person name="Maeda T."/>
            <person name="Takahashi S."/>
            <person name="Yoshida T."/>
            <person name="Shimamura S."/>
            <person name="Takaki Y."/>
            <person name="Nagai Y."/>
            <person name="Toyoda A."/>
            <person name="Suzuki Y."/>
            <person name="Arimoto A."/>
            <person name="Ishii H."/>
            <person name="Satoh N."/>
            <person name="Nishiyama T."/>
            <person name="Hasebe M."/>
            <person name="Maruyama T."/>
            <person name="Minagawa J."/>
            <person name="Obokata J."/>
            <person name="Shigenobu S."/>
        </authorList>
    </citation>
    <scope>NUCLEOTIDE SEQUENCE [LARGE SCALE GENOMIC DNA]</scope>
</reference>
<dbReference type="PANTHER" id="PTHR45710">
    <property type="entry name" value="C-TYPE LECTIN DOMAIN-CONTAINING PROTEIN 180"/>
    <property type="match status" value="1"/>
</dbReference>
<feature type="domain" description="C-type lectin" evidence="3">
    <location>
        <begin position="61"/>
        <end position="209"/>
    </location>
</feature>
<evidence type="ECO:0000256" key="2">
    <source>
        <dbReference type="SAM" id="SignalP"/>
    </source>
</evidence>
<dbReference type="Gene3D" id="3.10.100.10">
    <property type="entry name" value="Mannose-Binding Protein A, subunit A"/>
    <property type="match status" value="1"/>
</dbReference>
<keyword evidence="2" id="KW-0732">Signal</keyword>